<evidence type="ECO:0000256" key="2">
    <source>
        <dbReference type="SAM" id="SignalP"/>
    </source>
</evidence>
<feature type="chain" id="PRO_5043669093" evidence="2">
    <location>
        <begin position="18"/>
        <end position="373"/>
    </location>
</feature>
<feature type="signal peptide" evidence="2">
    <location>
        <begin position="1"/>
        <end position="17"/>
    </location>
</feature>
<dbReference type="Proteomes" id="UP000005239">
    <property type="component" value="Unassembled WGS sequence"/>
</dbReference>
<name>A0A454XZE7_PRIPA</name>
<dbReference type="EnsemblMetazoa" id="PPA19072.1">
    <property type="protein sequence ID" value="PPA19072.1"/>
    <property type="gene ID" value="WBGene00108626"/>
</dbReference>
<feature type="compositionally biased region" description="Polar residues" evidence="1">
    <location>
        <begin position="260"/>
        <end position="269"/>
    </location>
</feature>
<feature type="region of interest" description="Disordered" evidence="1">
    <location>
        <begin position="253"/>
        <end position="314"/>
    </location>
</feature>
<keyword evidence="4" id="KW-1185">Reference proteome</keyword>
<evidence type="ECO:0000256" key="1">
    <source>
        <dbReference type="SAM" id="MobiDB-lite"/>
    </source>
</evidence>
<evidence type="ECO:0000313" key="3">
    <source>
        <dbReference type="EnsemblMetazoa" id="PPA19072.1"/>
    </source>
</evidence>
<reference evidence="3" key="2">
    <citation type="submission" date="2022-06" db="UniProtKB">
        <authorList>
            <consortium name="EnsemblMetazoa"/>
        </authorList>
    </citation>
    <scope>IDENTIFICATION</scope>
    <source>
        <strain evidence="3">PS312</strain>
    </source>
</reference>
<organism evidence="3 4">
    <name type="scientific">Pristionchus pacificus</name>
    <name type="common">Parasitic nematode worm</name>
    <dbReference type="NCBI Taxonomy" id="54126"/>
    <lineage>
        <taxon>Eukaryota</taxon>
        <taxon>Metazoa</taxon>
        <taxon>Ecdysozoa</taxon>
        <taxon>Nematoda</taxon>
        <taxon>Chromadorea</taxon>
        <taxon>Rhabditida</taxon>
        <taxon>Rhabditina</taxon>
        <taxon>Diplogasteromorpha</taxon>
        <taxon>Diplogasteroidea</taxon>
        <taxon>Neodiplogasteridae</taxon>
        <taxon>Pristionchus</taxon>
    </lineage>
</organism>
<reference evidence="4" key="1">
    <citation type="journal article" date="2008" name="Nat. Genet.">
        <title>The Pristionchus pacificus genome provides a unique perspective on nematode lifestyle and parasitism.</title>
        <authorList>
            <person name="Dieterich C."/>
            <person name="Clifton S.W."/>
            <person name="Schuster L.N."/>
            <person name="Chinwalla A."/>
            <person name="Delehaunty K."/>
            <person name="Dinkelacker I."/>
            <person name="Fulton L."/>
            <person name="Fulton R."/>
            <person name="Godfrey J."/>
            <person name="Minx P."/>
            <person name="Mitreva M."/>
            <person name="Roeseler W."/>
            <person name="Tian H."/>
            <person name="Witte H."/>
            <person name="Yang S.P."/>
            <person name="Wilson R.K."/>
            <person name="Sommer R.J."/>
        </authorList>
    </citation>
    <scope>NUCLEOTIDE SEQUENCE [LARGE SCALE GENOMIC DNA]</scope>
    <source>
        <strain evidence="4">PS312</strain>
    </source>
</reference>
<protein>
    <submittedName>
        <fullName evidence="3">Uncharacterized protein</fullName>
    </submittedName>
</protein>
<evidence type="ECO:0000313" key="4">
    <source>
        <dbReference type="Proteomes" id="UP000005239"/>
    </source>
</evidence>
<keyword evidence="2" id="KW-0732">Signal</keyword>
<accession>A0A8R1UE57</accession>
<proteinExistence type="predicted"/>
<dbReference type="AlphaFoldDB" id="A0A454XZE7"/>
<gene>
    <name evidence="3" type="primary">WBGene00108626</name>
</gene>
<feature type="compositionally biased region" description="Basic and acidic residues" evidence="1">
    <location>
        <begin position="280"/>
        <end position="292"/>
    </location>
</feature>
<sequence length="373" mass="39501">MTRLLVLHALCFGAVISVDKGDYVKPVTRRAFDAAATTIKPHAEAFVRRTHVPPIFPKEEATTARVVKLVDRTNDPISHGLPKLYTIIPPRLPKEDLMNQSGTARPKRFVFHRRTIGTRPTVVDTGATVTPKNATGVEATTRIAKDSSKTIAPILTQGPKEIKGSGLIPGFVVPRPSPKPLPKSGSGALPTEPVVPRKIEATTSRIERDPSKTLGPIVIRPGTERPKANETAHVTPKYVIGTGAMPLTENLKTGKAEATTARSGDSSRTIGPIVNAPGSERPKREAGVKVDVTKNSGNRPIFSGGVQGSKTNGDTTWTGGINHSTDGRNGNTQVNGGFQTKVGSGTVHGGAQVNIDNHGRTNHGVNVGVSIPF</sequence>
<accession>A0A454XZE7</accession>